<protein>
    <submittedName>
        <fullName evidence="1">Uncharacterized protein</fullName>
    </submittedName>
</protein>
<evidence type="ECO:0000313" key="1">
    <source>
        <dbReference type="EMBL" id="CAG6765211.1"/>
    </source>
</evidence>
<accession>A0A8D9AHA4</accession>
<sequence>MQRKNAKRKNEKMQSENLCGVNSHWEYCTIRRVSIVDRFTPQRSNLHVEVVETSHMYKTCAIPTNKVYLCGVHIEPFQYTSRRLVIWETPLRMRSNMTWDKV</sequence>
<name>A0A8D9AHA4_9HEMI</name>
<dbReference type="AlphaFoldDB" id="A0A8D9AHA4"/>
<organism evidence="1">
    <name type="scientific">Cacopsylla melanoneura</name>
    <dbReference type="NCBI Taxonomy" id="428564"/>
    <lineage>
        <taxon>Eukaryota</taxon>
        <taxon>Metazoa</taxon>
        <taxon>Ecdysozoa</taxon>
        <taxon>Arthropoda</taxon>
        <taxon>Hexapoda</taxon>
        <taxon>Insecta</taxon>
        <taxon>Pterygota</taxon>
        <taxon>Neoptera</taxon>
        <taxon>Paraneoptera</taxon>
        <taxon>Hemiptera</taxon>
        <taxon>Sternorrhyncha</taxon>
        <taxon>Psylloidea</taxon>
        <taxon>Psyllidae</taxon>
        <taxon>Psyllinae</taxon>
        <taxon>Cacopsylla</taxon>
    </lineage>
</organism>
<reference evidence="1" key="1">
    <citation type="submission" date="2021-05" db="EMBL/GenBank/DDBJ databases">
        <authorList>
            <person name="Alioto T."/>
            <person name="Alioto T."/>
            <person name="Gomez Garrido J."/>
        </authorList>
    </citation>
    <scope>NUCLEOTIDE SEQUENCE</scope>
</reference>
<proteinExistence type="predicted"/>
<dbReference type="EMBL" id="HBUF01567595">
    <property type="protein sequence ID" value="CAG6765211.1"/>
    <property type="molecule type" value="Transcribed_RNA"/>
</dbReference>